<evidence type="ECO:0000256" key="9">
    <source>
        <dbReference type="ARBA" id="ARBA00022840"/>
    </source>
</evidence>
<evidence type="ECO:0000256" key="2">
    <source>
        <dbReference type="ARBA" id="ARBA00004236"/>
    </source>
</evidence>
<evidence type="ECO:0000313" key="17">
    <source>
        <dbReference type="Proteomes" id="UP000292564"/>
    </source>
</evidence>
<reference evidence="16 17" key="1">
    <citation type="submission" date="2019-02" db="EMBL/GenBank/DDBJ databases">
        <title>Sequencing the genomes of 1000 actinobacteria strains.</title>
        <authorList>
            <person name="Klenk H.-P."/>
        </authorList>
    </citation>
    <scope>NUCLEOTIDE SEQUENCE [LARGE SCALE GENOMIC DNA]</scope>
    <source>
        <strain evidence="16 17">DSM 45162</strain>
    </source>
</reference>
<evidence type="ECO:0000259" key="13">
    <source>
        <dbReference type="PROSITE" id="PS50109"/>
    </source>
</evidence>
<evidence type="ECO:0000313" key="16">
    <source>
        <dbReference type="EMBL" id="RZU53879.1"/>
    </source>
</evidence>
<dbReference type="FunFam" id="3.30.565.10:FF:000023">
    <property type="entry name" value="PAS domain-containing sensor histidine kinase"/>
    <property type="match status" value="1"/>
</dbReference>
<dbReference type="Pfam" id="PF13581">
    <property type="entry name" value="HATPase_c_2"/>
    <property type="match status" value="1"/>
</dbReference>
<dbReference type="Gene3D" id="3.40.50.2300">
    <property type="match status" value="1"/>
</dbReference>
<feature type="modified residue" description="4-aspartylphosphate" evidence="12">
    <location>
        <position position="679"/>
    </location>
</feature>
<evidence type="ECO:0000256" key="12">
    <source>
        <dbReference type="PROSITE-ProRule" id="PRU00169"/>
    </source>
</evidence>
<evidence type="ECO:0000259" key="14">
    <source>
        <dbReference type="PROSITE" id="PS50110"/>
    </source>
</evidence>
<protein>
    <recommendedName>
        <fullName evidence="3">histidine kinase</fullName>
        <ecNumber evidence="3">2.7.13.3</ecNumber>
    </recommendedName>
</protein>
<dbReference type="InterPro" id="IPR036890">
    <property type="entry name" value="HATPase_C_sf"/>
</dbReference>
<dbReference type="GO" id="GO:0005524">
    <property type="term" value="F:ATP binding"/>
    <property type="evidence" value="ECO:0007669"/>
    <property type="project" value="UniProtKB-KW"/>
</dbReference>
<evidence type="ECO:0000256" key="3">
    <source>
        <dbReference type="ARBA" id="ARBA00012438"/>
    </source>
</evidence>
<dbReference type="Gene3D" id="3.30.450.40">
    <property type="match status" value="1"/>
</dbReference>
<dbReference type="InterPro" id="IPR036097">
    <property type="entry name" value="HisK_dim/P_sf"/>
</dbReference>
<dbReference type="PROSITE" id="PS50110">
    <property type="entry name" value="RESPONSE_REGULATORY"/>
    <property type="match status" value="1"/>
</dbReference>
<dbReference type="CDD" id="cd00082">
    <property type="entry name" value="HisKA"/>
    <property type="match status" value="1"/>
</dbReference>
<feature type="domain" description="PAS" evidence="15">
    <location>
        <begin position="762"/>
        <end position="797"/>
    </location>
</feature>
<comment type="catalytic activity">
    <reaction evidence="1">
        <text>ATP + protein L-histidine = ADP + protein N-phospho-L-histidine.</text>
        <dbReference type="EC" id="2.7.13.3"/>
    </reaction>
</comment>
<dbReference type="GO" id="GO:0000155">
    <property type="term" value="F:phosphorelay sensor kinase activity"/>
    <property type="evidence" value="ECO:0007669"/>
    <property type="project" value="InterPro"/>
</dbReference>
<dbReference type="CDD" id="cd00130">
    <property type="entry name" value="PAS"/>
    <property type="match status" value="1"/>
</dbReference>
<evidence type="ECO:0000256" key="1">
    <source>
        <dbReference type="ARBA" id="ARBA00000085"/>
    </source>
</evidence>
<dbReference type="InterPro" id="IPR005467">
    <property type="entry name" value="His_kinase_dom"/>
</dbReference>
<dbReference type="RefSeq" id="WP_130512323.1">
    <property type="nucleotide sequence ID" value="NZ_SHKY01000001.1"/>
</dbReference>
<dbReference type="SUPFAM" id="SSF55874">
    <property type="entry name" value="ATPase domain of HSP90 chaperone/DNA topoisomerase II/histidine kinase"/>
    <property type="match status" value="2"/>
</dbReference>
<dbReference type="PROSITE" id="PS50112">
    <property type="entry name" value="PAS"/>
    <property type="match status" value="1"/>
</dbReference>
<dbReference type="InterPro" id="IPR029016">
    <property type="entry name" value="GAF-like_dom_sf"/>
</dbReference>
<dbReference type="SUPFAM" id="SSF47384">
    <property type="entry name" value="Homodimeric domain of signal transducing histidine kinase"/>
    <property type="match status" value="1"/>
</dbReference>
<dbReference type="PANTHER" id="PTHR43547">
    <property type="entry name" value="TWO-COMPONENT HISTIDINE KINASE"/>
    <property type="match status" value="1"/>
</dbReference>
<dbReference type="GO" id="GO:0005886">
    <property type="term" value="C:plasma membrane"/>
    <property type="evidence" value="ECO:0007669"/>
    <property type="project" value="UniProtKB-SubCell"/>
</dbReference>
<gene>
    <name evidence="16" type="ORF">EV385_5813</name>
</gene>
<dbReference type="SMART" id="SM00388">
    <property type="entry name" value="HisKA"/>
    <property type="match status" value="1"/>
</dbReference>
<dbReference type="InterPro" id="IPR003661">
    <property type="entry name" value="HisK_dim/P_dom"/>
</dbReference>
<proteinExistence type="predicted"/>
<dbReference type="Pfam" id="PF00512">
    <property type="entry name" value="HisKA"/>
    <property type="match status" value="1"/>
</dbReference>
<evidence type="ECO:0000256" key="7">
    <source>
        <dbReference type="ARBA" id="ARBA00022741"/>
    </source>
</evidence>
<dbReference type="InterPro" id="IPR004358">
    <property type="entry name" value="Sig_transdc_His_kin-like_C"/>
</dbReference>
<dbReference type="SMART" id="SM00387">
    <property type="entry name" value="HATPase_c"/>
    <property type="match status" value="2"/>
</dbReference>
<dbReference type="CDD" id="cd16936">
    <property type="entry name" value="HATPase_RsbW-like"/>
    <property type="match status" value="1"/>
</dbReference>
<evidence type="ECO:0000256" key="6">
    <source>
        <dbReference type="ARBA" id="ARBA00022679"/>
    </source>
</evidence>
<dbReference type="PROSITE" id="PS50109">
    <property type="entry name" value="HIS_KIN"/>
    <property type="match status" value="1"/>
</dbReference>
<dbReference type="InterPro" id="IPR000014">
    <property type="entry name" value="PAS"/>
</dbReference>
<dbReference type="EC" id="2.7.13.3" evidence="3"/>
<dbReference type="PRINTS" id="PR00344">
    <property type="entry name" value="BCTRLSENSOR"/>
</dbReference>
<dbReference type="SUPFAM" id="SSF52172">
    <property type="entry name" value="CheY-like"/>
    <property type="match status" value="1"/>
</dbReference>
<sequence length="1380" mass="149044">MIADEHRSRASSAAEVFAVGGDVGRDLAAVSWEATPLGSPAAWPQSLRTAVSILLSSRFAMWMAWGPELTFFCNAAYRRDTLGRKYPWALGRPASEVWAEIWDDIGPRIDTVLSTGEATWDEALLLFLERSGYPEETYHTFSYSPLRDDDGALVGMLCVVSEDTERVIGERRMATLRDLGSDPSAIRTEQQMLAFVGAQLGRNLRDLPFTLTYLFDGEGARLAGSTGMPTGHPAAPPVLPAGDSPAWPTAAPARGESALVALDGGPFTRLPCGDWPQPPTHALLVPLLQQGGAPYGFMVAGLNRYRTLEDRYRGFVELAAGHVAGGIASARSYEAQQRRAEELAELDRAKTAFFSNISHEFRTPLTLIMGPVEELRTRWAPDEGVRAELDVVHRNGLRLGKLVNSLLDFSRIEAGRMQARYEPVDLAAATAELASVFRSALERAGLALEVDCPPLGQPVYVDRGMWEKVILNLLSNALKFTFTGFVRVAVRAEGDRAEVTVADTGVGVPREEMPRLFERFHRIENARSRSNEGSGIGLALVKELVELHRGTITATSTVGRGTTFVIGLPFGTDHLPADALADPGGTVTVSATAEPFVQEALRWVPAGPETEQVAGARPEAQASPAGTAARVLVADDNADMRDYLTRLLRSAGHQVQAVEDGQAALEAARRQVPNLIVSDVMMPRLDGLGLVASLRADPRTAGTPVLLLSARAGQEASIEGLEAGADDYLVKPFSSAELLARVRANVELARLRNHHARWRTALIDSLQEAFFICDEDGTVIEMNSTFTDILGYGPEGLPYPPVHPWWPDPATDPEGYQQAAEAFTVLVERPHGAYTIPVTHRDGHRLWVAAAFNQVDDPETGRRVIVGTLRDVTAEHYAVQRESALAALSVRLSQAESLTGALHGVLPVLQGLWQATRVFTTVFDGSGTPAVTTSGPETRWDTLTEQRRRALTALRDKPLLTPVAERTGGAGVALEHPDGTMVLWIDLAENRPFTEQDQTLLAVLAGHLGQGLRRVHQLDQQRETALALQRAILGPAELPAGFAVRYAPATRPLKVGGDWYDTVPLADRRIGIVVGDCVGHGLPAATVMGQLRSACRALLLQTTDPAQTLTALDRFTTQLPGAMCATVFCGILDLDTGALSYASAGHPPAVVTHPDGTTDLLDQGRSRPLGVHSDTRRPEARYSMPSRGTLLLYTDGLIERRRQPLTTGIGRVTVSVQQGRATDLEELATGLMRDMAPLGGYQDDVALLLYRHPGPLELDFPAEATRLAAVRARLRGWLAQCGVDTTTAQNVLVAAGEACANAIEHGHRHLPPGRIRLHAAATADDLHLTITDSGRWKTRQPTDDSNRGRGLTIMRALMTQVTVTTGVAGTVVGLHARIPA</sequence>
<accession>A0A4Q7ZTK9</accession>
<keyword evidence="17" id="KW-1185">Reference proteome</keyword>
<dbReference type="Proteomes" id="UP000292564">
    <property type="component" value="Unassembled WGS sequence"/>
</dbReference>
<dbReference type="Gene3D" id="3.60.40.10">
    <property type="entry name" value="PPM-type phosphatase domain"/>
    <property type="match status" value="1"/>
</dbReference>
<dbReference type="OrthoDB" id="163538at2"/>
<evidence type="ECO:0000256" key="10">
    <source>
        <dbReference type="ARBA" id="ARBA00023012"/>
    </source>
</evidence>
<evidence type="ECO:0000259" key="15">
    <source>
        <dbReference type="PROSITE" id="PS50112"/>
    </source>
</evidence>
<keyword evidence="5 12" id="KW-0597">Phosphoprotein</keyword>
<comment type="subcellular location">
    <subcellularLocation>
        <location evidence="2">Cell membrane</location>
    </subcellularLocation>
</comment>
<dbReference type="CDD" id="cd16922">
    <property type="entry name" value="HATPase_EvgS-ArcB-TorS-like"/>
    <property type="match status" value="1"/>
</dbReference>
<dbReference type="SMART" id="SM00331">
    <property type="entry name" value="PP2C_SIG"/>
    <property type="match status" value="1"/>
</dbReference>
<dbReference type="Pfam" id="PF00072">
    <property type="entry name" value="Response_reg"/>
    <property type="match status" value="1"/>
</dbReference>
<evidence type="ECO:0000256" key="4">
    <source>
        <dbReference type="ARBA" id="ARBA00022475"/>
    </source>
</evidence>
<dbReference type="EMBL" id="SHKY01000001">
    <property type="protein sequence ID" value="RZU53879.1"/>
    <property type="molecule type" value="Genomic_DNA"/>
</dbReference>
<dbReference type="InterPro" id="IPR013656">
    <property type="entry name" value="PAS_4"/>
</dbReference>
<keyword evidence="11" id="KW-0472">Membrane</keyword>
<dbReference type="Pfam" id="PF02518">
    <property type="entry name" value="HATPase_c"/>
    <property type="match status" value="1"/>
</dbReference>
<organism evidence="16 17">
    <name type="scientific">Krasilnikovia cinnamomea</name>
    <dbReference type="NCBI Taxonomy" id="349313"/>
    <lineage>
        <taxon>Bacteria</taxon>
        <taxon>Bacillati</taxon>
        <taxon>Actinomycetota</taxon>
        <taxon>Actinomycetes</taxon>
        <taxon>Micromonosporales</taxon>
        <taxon>Micromonosporaceae</taxon>
        <taxon>Krasilnikovia</taxon>
    </lineage>
</organism>
<dbReference type="Pfam" id="PF08448">
    <property type="entry name" value="PAS_4"/>
    <property type="match status" value="2"/>
</dbReference>
<evidence type="ECO:0000256" key="8">
    <source>
        <dbReference type="ARBA" id="ARBA00022777"/>
    </source>
</evidence>
<dbReference type="InterPro" id="IPR035965">
    <property type="entry name" value="PAS-like_dom_sf"/>
</dbReference>
<dbReference type="Pfam" id="PF07228">
    <property type="entry name" value="SpoIIE"/>
    <property type="match status" value="1"/>
</dbReference>
<dbReference type="Gene3D" id="1.10.287.130">
    <property type="match status" value="1"/>
</dbReference>
<keyword evidence="8" id="KW-0418">Kinase</keyword>
<dbReference type="NCBIfam" id="TIGR00229">
    <property type="entry name" value="sensory_box"/>
    <property type="match status" value="1"/>
</dbReference>
<dbReference type="SUPFAM" id="SSF55781">
    <property type="entry name" value="GAF domain-like"/>
    <property type="match status" value="1"/>
</dbReference>
<dbReference type="SUPFAM" id="SSF55785">
    <property type="entry name" value="PYP-like sensor domain (PAS domain)"/>
    <property type="match status" value="2"/>
</dbReference>
<keyword evidence="9" id="KW-0067">ATP-binding</keyword>
<dbReference type="InterPro" id="IPR011006">
    <property type="entry name" value="CheY-like_superfamily"/>
</dbReference>
<dbReference type="Gene3D" id="3.30.565.10">
    <property type="entry name" value="Histidine kinase-like ATPase, C-terminal domain"/>
    <property type="match status" value="2"/>
</dbReference>
<keyword evidence="7" id="KW-0547">Nucleotide-binding</keyword>
<evidence type="ECO:0000256" key="5">
    <source>
        <dbReference type="ARBA" id="ARBA00022553"/>
    </source>
</evidence>
<feature type="domain" description="Response regulatory" evidence="14">
    <location>
        <begin position="630"/>
        <end position="746"/>
    </location>
</feature>
<dbReference type="InterPro" id="IPR036457">
    <property type="entry name" value="PPM-type-like_dom_sf"/>
</dbReference>
<dbReference type="SMART" id="SM00448">
    <property type="entry name" value="REC"/>
    <property type="match status" value="1"/>
</dbReference>
<keyword evidence="4" id="KW-1003">Cell membrane</keyword>
<dbReference type="InterPro" id="IPR001789">
    <property type="entry name" value="Sig_transdc_resp-reg_receiver"/>
</dbReference>
<dbReference type="FunFam" id="1.10.287.130:FF:000045">
    <property type="entry name" value="Two-component system sensor histidine kinase/response regulator"/>
    <property type="match status" value="1"/>
</dbReference>
<dbReference type="Gene3D" id="3.30.450.20">
    <property type="entry name" value="PAS domain"/>
    <property type="match status" value="2"/>
</dbReference>
<keyword evidence="6" id="KW-0808">Transferase</keyword>
<dbReference type="InterPro" id="IPR001932">
    <property type="entry name" value="PPM-type_phosphatase-like_dom"/>
</dbReference>
<dbReference type="InterPro" id="IPR003594">
    <property type="entry name" value="HATPase_dom"/>
</dbReference>
<evidence type="ECO:0000256" key="11">
    <source>
        <dbReference type="ARBA" id="ARBA00023136"/>
    </source>
</evidence>
<name>A0A4Q7ZTK9_9ACTN</name>
<comment type="caution">
    <text evidence="16">The sequence shown here is derived from an EMBL/GenBank/DDBJ whole genome shotgun (WGS) entry which is preliminary data.</text>
</comment>
<feature type="domain" description="Histidine kinase" evidence="13">
    <location>
        <begin position="356"/>
        <end position="572"/>
    </location>
</feature>
<dbReference type="PANTHER" id="PTHR43547:SF2">
    <property type="entry name" value="HYBRID SIGNAL TRANSDUCTION HISTIDINE KINASE C"/>
    <property type="match status" value="1"/>
</dbReference>
<keyword evidence="10" id="KW-0902">Two-component regulatory system</keyword>